<dbReference type="GO" id="GO:0007015">
    <property type="term" value="P:actin filament organization"/>
    <property type="evidence" value="ECO:0007669"/>
    <property type="project" value="TreeGrafter"/>
</dbReference>
<dbReference type="SMART" id="SM00220">
    <property type="entry name" value="S_TKc"/>
    <property type="match status" value="1"/>
</dbReference>
<accession>A0A1B7TAI4</accession>
<dbReference type="PANTHER" id="PTHR22967:SF57">
    <property type="entry name" value="AUXILIN, ISOFORM A-RELATED"/>
    <property type="match status" value="1"/>
</dbReference>
<keyword evidence="5 11" id="KW-0418">Kinase</keyword>
<feature type="compositionally biased region" description="Basic and acidic residues" evidence="9">
    <location>
        <begin position="497"/>
        <end position="509"/>
    </location>
</feature>
<comment type="catalytic activity">
    <reaction evidence="7">
        <text>L-threonyl-[protein] + ATP = O-phospho-L-threonyl-[protein] + ADP + H(+)</text>
        <dbReference type="Rhea" id="RHEA:46608"/>
        <dbReference type="Rhea" id="RHEA-COMP:11060"/>
        <dbReference type="Rhea" id="RHEA-COMP:11605"/>
        <dbReference type="ChEBI" id="CHEBI:15378"/>
        <dbReference type="ChEBI" id="CHEBI:30013"/>
        <dbReference type="ChEBI" id="CHEBI:30616"/>
        <dbReference type="ChEBI" id="CHEBI:61977"/>
        <dbReference type="ChEBI" id="CHEBI:456216"/>
        <dbReference type="EC" id="2.7.11.1"/>
    </reaction>
</comment>
<organism evidence="11 12">
    <name type="scientific">Hanseniaspora valbyensis NRRL Y-1626</name>
    <dbReference type="NCBI Taxonomy" id="766949"/>
    <lineage>
        <taxon>Eukaryota</taxon>
        <taxon>Fungi</taxon>
        <taxon>Dikarya</taxon>
        <taxon>Ascomycota</taxon>
        <taxon>Saccharomycotina</taxon>
        <taxon>Saccharomycetes</taxon>
        <taxon>Saccharomycodales</taxon>
        <taxon>Saccharomycodaceae</taxon>
        <taxon>Hanseniaspora</taxon>
    </lineage>
</organism>
<keyword evidence="12" id="KW-1185">Reference proteome</keyword>
<feature type="region of interest" description="Disordered" evidence="9">
    <location>
        <begin position="455"/>
        <end position="509"/>
    </location>
</feature>
<feature type="region of interest" description="Disordered" evidence="9">
    <location>
        <begin position="410"/>
        <end position="429"/>
    </location>
</feature>
<feature type="compositionally biased region" description="Low complexity" evidence="9">
    <location>
        <begin position="341"/>
        <end position="351"/>
    </location>
</feature>
<dbReference type="GO" id="GO:0005737">
    <property type="term" value="C:cytoplasm"/>
    <property type="evidence" value="ECO:0007669"/>
    <property type="project" value="TreeGrafter"/>
</dbReference>
<feature type="domain" description="Protein kinase" evidence="10">
    <location>
        <begin position="25"/>
        <end position="302"/>
    </location>
</feature>
<dbReference type="Proteomes" id="UP000092321">
    <property type="component" value="Unassembled WGS sequence"/>
</dbReference>
<evidence type="ECO:0000256" key="8">
    <source>
        <dbReference type="ARBA" id="ARBA00048679"/>
    </source>
</evidence>
<dbReference type="Pfam" id="PF00069">
    <property type="entry name" value="Pkinase"/>
    <property type="match status" value="1"/>
</dbReference>
<dbReference type="GO" id="GO:0004674">
    <property type="term" value="F:protein serine/threonine kinase activity"/>
    <property type="evidence" value="ECO:0007669"/>
    <property type="project" value="UniProtKB-KW"/>
</dbReference>
<dbReference type="EC" id="2.7.11.1" evidence="1"/>
<feature type="region of interest" description="Disordered" evidence="9">
    <location>
        <begin position="329"/>
        <end position="351"/>
    </location>
</feature>
<dbReference type="GO" id="GO:0005524">
    <property type="term" value="F:ATP binding"/>
    <property type="evidence" value="ECO:0007669"/>
    <property type="project" value="UniProtKB-KW"/>
</dbReference>
<dbReference type="EMBL" id="LXPE01000049">
    <property type="protein sequence ID" value="OBA25728.1"/>
    <property type="molecule type" value="Genomic_DNA"/>
</dbReference>
<proteinExistence type="predicted"/>
<dbReference type="AlphaFoldDB" id="A0A1B7TAI4"/>
<dbReference type="Gene3D" id="1.10.510.10">
    <property type="entry name" value="Transferase(Phosphotransferase) domain 1"/>
    <property type="match status" value="1"/>
</dbReference>
<dbReference type="InterPro" id="IPR011009">
    <property type="entry name" value="Kinase-like_dom_sf"/>
</dbReference>
<dbReference type="GO" id="GO:0000147">
    <property type="term" value="P:actin cortical patch assembly"/>
    <property type="evidence" value="ECO:0007669"/>
    <property type="project" value="TreeGrafter"/>
</dbReference>
<evidence type="ECO:0000256" key="4">
    <source>
        <dbReference type="ARBA" id="ARBA00022741"/>
    </source>
</evidence>
<feature type="compositionally biased region" description="Basic residues" evidence="9">
    <location>
        <begin position="472"/>
        <end position="481"/>
    </location>
</feature>
<keyword evidence="4" id="KW-0547">Nucleotide-binding</keyword>
<sequence>MEASDRYELIPNGYIYNFIGNTSGVKVLAHISDGGYAQVYKVSYDINNEIGCLKRVIVSSKQALNILRAEVDCMRILKDNSAHIVKYIDSNASRFDSNGKYEVLVLMELCENGSLIDYMNTRLNDRFTEQEILNIFDQTCRGIYAMHRLVPPLLHRDIKIENILINKSNSFKLCDFGSVCGIIRPPKNLEELNFVKNDLLSNTTAQYRPPEILQVAVNNQINIKIDEKSDIWALGVYLYKLCYYTTPFEFNNSGNAGILSGKFAFPDFPKYSHNMKTLISWCLQVDSVKRPNICDLLEQICVFENKPCSLENFYKKRLSMEKQNLAKKHQEQKELLKHKQPQQLQAFKQQQQQMNIHDNGGKSVSPTLFPDNGLRSELSTLSLIDLAKTKSLPSVTTSNIESYDNIGGKNLKRATSYAPNKDNEKAKEKVEEEVIDPFSDLVTIAKLEKHQYTSTSNFDRLSVSEPEEKPKVPPKPKRKHTYNTTTTSTTPPKSKTSVKEISDTKKGSEKQSHLIILPYFFLNLG</sequence>
<evidence type="ECO:0000256" key="7">
    <source>
        <dbReference type="ARBA" id="ARBA00047899"/>
    </source>
</evidence>
<keyword evidence="6" id="KW-0067">ATP-binding</keyword>
<evidence type="ECO:0000256" key="1">
    <source>
        <dbReference type="ARBA" id="ARBA00012513"/>
    </source>
</evidence>
<dbReference type="PROSITE" id="PS50011">
    <property type="entry name" value="PROTEIN_KINASE_DOM"/>
    <property type="match status" value="1"/>
</dbReference>
<evidence type="ECO:0000256" key="2">
    <source>
        <dbReference type="ARBA" id="ARBA00022527"/>
    </source>
</evidence>
<comment type="caution">
    <text evidence="11">The sequence shown here is derived from an EMBL/GenBank/DDBJ whole genome shotgun (WGS) entry which is preliminary data.</text>
</comment>
<dbReference type="PANTHER" id="PTHR22967">
    <property type="entry name" value="SERINE/THREONINE PROTEIN KINASE"/>
    <property type="match status" value="1"/>
</dbReference>
<protein>
    <recommendedName>
        <fullName evidence="1">non-specific serine/threonine protein kinase</fullName>
        <ecNumber evidence="1">2.7.11.1</ecNumber>
    </recommendedName>
</protein>
<evidence type="ECO:0000256" key="3">
    <source>
        <dbReference type="ARBA" id="ARBA00022679"/>
    </source>
</evidence>
<evidence type="ECO:0000256" key="9">
    <source>
        <dbReference type="SAM" id="MobiDB-lite"/>
    </source>
</evidence>
<keyword evidence="2" id="KW-0723">Serine/threonine-protein kinase</keyword>
<feature type="compositionally biased region" description="Low complexity" evidence="9">
    <location>
        <begin position="484"/>
        <end position="495"/>
    </location>
</feature>
<dbReference type="SUPFAM" id="SSF56112">
    <property type="entry name" value="Protein kinase-like (PK-like)"/>
    <property type="match status" value="1"/>
</dbReference>
<gene>
    <name evidence="11" type="ORF">HANVADRAFT_56977</name>
</gene>
<evidence type="ECO:0000256" key="5">
    <source>
        <dbReference type="ARBA" id="ARBA00022777"/>
    </source>
</evidence>
<evidence type="ECO:0000259" key="10">
    <source>
        <dbReference type="PROSITE" id="PS50011"/>
    </source>
</evidence>
<evidence type="ECO:0000313" key="11">
    <source>
        <dbReference type="EMBL" id="OBA25728.1"/>
    </source>
</evidence>
<dbReference type="InterPro" id="IPR008271">
    <property type="entry name" value="Ser/Thr_kinase_AS"/>
</dbReference>
<evidence type="ECO:0000313" key="12">
    <source>
        <dbReference type="Proteomes" id="UP000092321"/>
    </source>
</evidence>
<keyword evidence="3" id="KW-0808">Transferase</keyword>
<comment type="catalytic activity">
    <reaction evidence="8">
        <text>L-seryl-[protein] + ATP = O-phospho-L-seryl-[protein] + ADP + H(+)</text>
        <dbReference type="Rhea" id="RHEA:17989"/>
        <dbReference type="Rhea" id="RHEA-COMP:9863"/>
        <dbReference type="Rhea" id="RHEA-COMP:11604"/>
        <dbReference type="ChEBI" id="CHEBI:15378"/>
        <dbReference type="ChEBI" id="CHEBI:29999"/>
        <dbReference type="ChEBI" id="CHEBI:30616"/>
        <dbReference type="ChEBI" id="CHEBI:83421"/>
        <dbReference type="ChEBI" id="CHEBI:456216"/>
        <dbReference type="EC" id="2.7.11.1"/>
    </reaction>
</comment>
<dbReference type="OrthoDB" id="3972861at2759"/>
<evidence type="ECO:0000256" key="6">
    <source>
        <dbReference type="ARBA" id="ARBA00022840"/>
    </source>
</evidence>
<dbReference type="PROSITE" id="PS00108">
    <property type="entry name" value="PROTEIN_KINASE_ST"/>
    <property type="match status" value="1"/>
</dbReference>
<reference evidence="12" key="1">
    <citation type="journal article" date="2016" name="Proc. Natl. Acad. Sci. U.S.A.">
        <title>Comparative genomics of biotechnologically important yeasts.</title>
        <authorList>
            <person name="Riley R."/>
            <person name="Haridas S."/>
            <person name="Wolfe K.H."/>
            <person name="Lopes M.R."/>
            <person name="Hittinger C.T."/>
            <person name="Goeker M."/>
            <person name="Salamov A.A."/>
            <person name="Wisecaver J.H."/>
            <person name="Long T.M."/>
            <person name="Calvey C.H."/>
            <person name="Aerts A.L."/>
            <person name="Barry K.W."/>
            <person name="Choi C."/>
            <person name="Clum A."/>
            <person name="Coughlan A.Y."/>
            <person name="Deshpande S."/>
            <person name="Douglass A.P."/>
            <person name="Hanson S.J."/>
            <person name="Klenk H.-P."/>
            <person name="LaButti K.M."/>
            <person name="Lapidus A."/>
            <person name="Lindquist E.A."/>
            <person name="Lipzen A.M."/>
            <person name="Meier-Kolthoff J.P."/>
            <person name="Ohm R.A."/>
            <person name="Otillar R.P."/>
            <person name="Pangilinan J.L."/>
            <person name="Peng Y."/>
            <person name="Rokas A."/>
            <person name="Rosa C.A."/>
            <person name="Scheuner C."/>
            <person name="Sibirny A.A."/>
            <person name="Slot J.C."/>
            <person name="Stielow J.B."/>
            <person name="Sun H."/>
            <person name="Kurtzman C.P."/>
            <person name="Blackwell M."/>
            <person name="Grigoriev I.V."/>
            <person name="Jeffries T.W."/>
        </authorList>
    </citation>
    <scope>NUCLEOTIDE SEQUENCE [LARGE SCALE GENOMIC DNA]</scope>
    <source>
        <strain evidence="12">NRRL Y-1626</strain>
    </source>
</reference>
<name>A0A1B7TAI4_9ASCO</name>
<dbReference type="InterPro" id="IPR000719">
    <property type="entry name" value="Prot_kinase_dom"/>
</dbReference>